<dbReference type="UniPathway" id="UPA00124"/>
<dbReference type="PANTHER" id="PTHR21047">
    <property type="entry name" value="DTDP-6-DEOXY-D-GLUCOSE-3,5 EPIMERASE"/>
    <property type="match status" value="1"/>
</dbReference>
<dbReference type="GO" id="GO:0008830">
    <property type="term" value="F:dTDP-4-dehydrorhamnose 3,5-epimerase activity"/>
    <property type="evidence" value="ECO:0007669"/>
    <property type="project" value="UniProtKB-UniRule"/>
</dbReference>
<evidence type="ECO:0000256" key="5">
    <source>
        <dbReference type="PIRSR" id="PIRSR600888-1"/>
    </source>
</evidence>
<comment type="subunit">
    <text evidence="7">Homodimer.</text>
</comment>
<dbReference type="EMBL" id="CP000155">
    <property type="protein sequence ID" value="ABC29219.1"/>
    <property type="molecule type" value="Genomic_DNA"/>
</dbReference>
<dbReference type="EC" id="5.1.3.13" evidence="3 7"/>
<dbReference type="InterPro" id="IPR000888">
    <property type="entry name" value="RmlC-like"/>
</dbReference>
<evidence type="ECO:0000313" key="9">
    <source>
        <dbReference type="Proteomes" id="UP000000238"/>
    </source>
</evidence>
<keyword evidence="7 8" id="KW-0413">Isomerase</keyword>
<feature type="active site" description="Proton acceptor" evidence="5">
    <location>
        <position position="62"/>
    </location>
</feature>
<dbReference type="RefSeq" id="WP_011396288.1">
    <property type="nucleotide sequence ID" value="NC_007645.1"/>
</dbReference>
<dbReference type="Proteomes" id="UP000000238">
    <property type="component" value="Chromosome"/>
</dbReference>
<dbReference type="GO" id="GO:0000271">
    <property type="term" value="P:polysaccharide biosynthetic process"/>
    <property type="evidence" value="ECO:0007669"/>
    <property type="project" value="TreeGrafter"/>
</dbReference>
<reference evidence="8 9" key="1">
    <citation type="journal article" date="2005" name="Nucleic Acids Res.">
        <title>Genomic blueprint of Hahella chejuensis, a marine microbe producing an algicidal agent.</title>
        <authorList>
            <person name="Jeong H."/>
            <person name="Yim J.H."/>
            <person name="Lee C."/>
            <person name="Choi S.-H."/>
            <person name="Park Y.K."/>
            <person name="Yoon S.H."/>
            <person name="Hur C.-G."/>
            <person name="Kang H.-Y."/>
            <person name="Kim D."/>
            <person name="Lee H.H."/>
            <person name="Park K.H."/>
            <person name="Park S.-H."/>
            <person name="Park H.-S."/>
            <person name="Lee H.K."/>
            <person name="Oh T.K."/>
            <person name="Kim J.F."/>
        </authorList>
    </citation>
    <scope>NUCLEOTIDE SEQUENCE [LARGE SCALE GENOMIC DNA]</scope>
    <source>
        <strain evidence="8 9">KCTC 2396</strain>
    </source>
</reference>
<dbReference type="Gene3D" id="2.60.120.10">
    <property type="entry name" value="Jelly Rolls"/>
    <property type="match status" value="1"/>
</dbReference>
<feature type="site" description="Participates in a stacking interaction with the thymidine ring of dTDP-4-oxo-6-deoxyglucose" evidence="6">
    <location>
        <position position="137"/>
    </location>
</feature>
<dbReference type="GO" id="GO:0019305">
    <property type="term" value="P:dTDP-rhamnose biosynthetic process"/>
    <property type="evidence" value="ECO:0007669"/>
    <property type="project" value="UniProtKB-UniRule"/>
</dbReference>
<proteinExistence type="inferred from homology"/>
<comment type="similarity">
    <text evidence="7">Belongs to the dTDP-4-dehydrorhamnose 3,5-epimerase family.</text>
</comment>
<evidence type="ECO:0000313" key="8">
    <source>
        <dbReference type="EMBL" id="ABC29219.1"/>
    </source>
</evidence>
<comment type="function">
    <text evidence="2 7">Catalyzes the epimerization of the C3' and C5'positions of dTDP-6-deoxy-D-xylo-4-hexulose, forming dTDP-6-deoxy-L-lyxo-4-hexulose.</text>
</comment>
<name>Q2SJF5_HAHCH</name>
<sequence length="179" mass="20136">MKVIQTKLSGVVIIEPRVFGDHRGFFMETYQVARYRNEAGIELEFVQDNHSRSGRGVLRGLHFQKTKPQGKLVRVTQGEVFDVAVDLRKGSSTYGQWEGVILSGENHLQFYIPPGFAHGFCVLSETADFQYKCTDYYDPADEGGLIWNDPDIGIVWPIESPNLSQKDLALPTLREIGGD</sequence>
<dbReference type="OrthoDB" id="9800680at2"/>
<dbReference type="Pfam" id="PF00908">
    <property type="entry name" value="dTDP_sugar_isom"/>
    <property type="match status" value="1"/>
</dbReference>
<dbReference type="InterPro" id="IPR011051">
    <property type="entry name" value="RmlC_Cupin_sf"/>
</dbReference>
<dbReference type="PANTHER" id="PTHR21047:SF2">
    <property type="entry name" value="THYMIDINE DIPHOSPHO-4-KETO-RHAMNOSE 3,5-EPIMERASE"/>
    <property type="match status" value="1"/>
</dbReference>
<feature type="active site" description="Proton donor" evidence="5">
    <location>
        <position position="131"/>
    </location>
</feature>
<dbReference type="HOGENOM" id="CLU_090940_1_1_6"/>
<dbReference type="eggNOG" id="COG1898">
    <property type="taxonomic scope" value="Bacteria"/>
</dbReference>
<dbReference type="AlphaFoldDB" id="Q2SJF5"/>
<evidence type="ECO:0000256" key="4">
    <source>
        <dbReference type="ARBA" id="ARBA00019595"/>
    </source>
</evidence>
<dbReference type="CDD" id="cd00438">
    <property type="entry name" value="cupin_RmlC"/>
    <property type="match status" value="1"/>
</dbReference>
<dbReference type="SUPFAM" id="SSF51182">
    <property type="entry name" value="RmlC-like cupins"/>
    <property type="match status" value="1"/>
</dbReference>
<accession>Q2SJF5</accession>
<evidence type="ECO:0000256" key="7">
    <source>
        <dbReference type="RuleBase" id="RU364069"/>
    </source>
</evidence>
<dbReference type="InterPro" id="IPR014710">
    <property type="entry name" value="RmlC-like_jellyroll"/>
</dbReference>
<dbReference type="STRING" id="349521.HCH_02409"/>
<evidence type="ECO:0000256" key="1">
    <source>
        <dbReference type="ARBA" id="ARBA00001298"/>
    </source>
</evidence>
<organism evidence="8 9">
    <name type="scientific">Hahella chejuensis (strain KCTC 2396)</name>
    <dbReference type="NCBI Taxonomy" id="349521"/>
    <lineage>
        <taxon>Bacteria</taxon>
        <taxon>Pseudomonadati</taxon>
        <taxon>Pseudomonadota</taxon>
        <taxon>Gammaproteobacteria</taxon>
        <taxon>Oceanospirillales</taxon>
        <taxon>Hahellaceae</taxon>
        <taxon>Hahella</taxon>
    </lineage>
</organism>
<gene>
    <name evidence="8" type="primary">rfbC</name>
    <name evidence="8" type="ordered locus">HCH_02409</name>
</gene>
<protein>
    <recommendedName>
        <fullName evidence="4 7">dTDP-4-dehydrorhamnose 3,5-epimerase</fullName>
        <ecNumber evidence="3 7">5.1.3.13</ecNumber>
    </recommendedName>
    <alternativeName>
        <fullName evidence="7">Thymidine diphospho-4-keto-rhamnose 3,5-epimerase</fullName>
    </alternativeName>
</protein>
<evidence type="ECO:0000256" key="6">
    <source>
        <dbReference type="PIRSR" id="PIRSR600888-3"/>
    </source>
</evidence>
<keyword evidence="9" id="KW-1185">Reference proteome</keyword>
<comment type="catalytic activity">
    <reaction evidence="1 7">
        <text>dTDP-4-dehydro-6-deoxy-alpha-D-glucose = dTDP-4-dehydro-beta-L-rhamnose</text>
        <dbReference type="Rhea" id="RHEA:16969"/>
        <dbReference type="ChEBI" id="CHEBI:57649"/>
        <dbReference type="ChEBI" id="CHEBI:62830"/>
        <dbReference type="EC" id="5.1.3.13"/>
    </reaction>
</comment>
<dbReference type="GO" id="GO:0005829">
    <property type="term" value="C:cytosol"/>
    <property type="evidence" value="ECO:0007669"/>
    <property type="project" value="TreeGrafter"/>
</dbReference>
<evidence type="ECO:0000256" key="3">
    <source>
        <dbReference type="ARBA" id="ARBA00012098"/>
    </source>
</evidence>
<comment type="pathway">
    <text evidence="7">Carbohydrate biosynthesis; dTDP-L-rhamnose biosynthesis.</text>
</comment>
<evidence type="ECO:0000256" key="2">
    <source>
        <dbReference type="ARBA" id="ARBA00001997"/>
    </source>
</evidence>
<dbReference type="NCBIfam" id="TIGR01221">
    <property type="entry name" value="rmlC"/>
    <property type="match status" value="1"/>
</dbReference>
<dbReference type="KEGG" id="hch:HCH_02409"/>